<evidence type="ECO:0008006" key="4">
    <source>
        <dbReference type="Google" id="ProtNLM"/>
    </source>
</evidence>
<feature type="transmembrane region" description="Helical" evidence="1">
    <location>
        <begin position="205"/>
        <end position="225"/>
    </location>
</feature>
<feature type="transmembrane region" description="Helical" evidence="1">
    <location>
        <begin position="113"/>
        <end position="131"/>
    </location>
</feature>
<comment type="caution">
    <text evidence="2">The sequence shown here is derived from an EMBL/GenBank/DDBJ whole genome shotgun (WGS) entry which is preliminary data.</text>
</comment>
<gene>
    <name evidence="2" type="ORF">PGLA2088_LOCUS21986</name>
</gene>
<sequence>MGPEHRERVSHRAAVRPCGRYCWARWLRPDGLSLGGGSGMTRDLNLEERLLAILAAPDLPGREKSGGKPGRVYWESFFVAVPFYAAYATLFGFQHNVKKRLGIQDDSSEASLAFGFVISLQYIFNLIFRFMHGVVFAPLDSKSRVCVALSFMILSMLLLASPIVEEDEGGLRGVILAYALGGMATGIFEPNFLSCITPLGSSTKSLAILGIPIGISGLLIGGFFSMGPPLDVPATGVYSFVACFLTVAMGIMAFAIPGVPIQEGSAHKGLRRLVSDLRQFRAWLPQLWSYAFVFLLDMLVLSSVSPGVWLYIYDEATVMIRPQVSLATDSFLAIFNTFNMFGSVTGRWLSYHTSLRHPIVYTIFTGTGVLLMISSRYLQAPLLQCLATYFVMLGDGLIYGSVSRHIDENIPKEFNLTGISYWCVNGDIGAIIGTNSISTLRSYMIGN</sequence>
<evidence type="ECO:0000313" key="2">
    <source>
        <dbReference type="EMBL" id="CAE8680583.1"/>
    </source>
</evidence>
<evidence type="ECO:0000313" key="3">
    <source>
        <dbReference type="Proteomes" id="UP000626109"/>
    </source>
</evidence>
<feature type="transmembrane region" description="Helical" evidence="1">
    <location>
        <begin position="381"/>
        <end position="402"/>
    </location>
</feature>
<dbReference type="Proteomes" id="UP000626109">
    <property type="component" value="Unassembled WGS sequence"/>
</dbReference>
<reference evidence="2" key="1">
    <citation type="submission" date="2021-02" db="EMBL/GenBank/DDBJ databases">
        <authorList>
            <person name="Dougan E. K."/>
            <person name="Rhodes N."/>
            <person name="Thang M."/>
            <person name="Chan C."/>
        </authorList>
    </citation>
    <scope>NUCLEOTIDE SEQUENCE</scope>
</reference>
<feature type="transmembrane region" description="Helical" evidence="1">
    <location>
        <begin position="358"/>
        <end position="375"/>
    </location>
</feature>
<organism evidence="2 3">
    <name type="scientific">Polarella glacialis</name>
    <name type="common">Dinoflagellate</name>
    <dbReference type="NCBI Taxonomy" id="89957"/>
    <lineage>
        <taxon>Eukaryota</taxon>
        <taxon>Sar</taxon>
        <taxon>Alveolata</taxon>
        <taxon>Dinophyceae</taxon>
        <taxon>Suessiales</taxon>
        <taxon>Suessiaceae</taxon>
        <taxon>Polarella</taxon>
    </lineage>
</organism>
<dbReference type="EMBL" id="CAJNNW010025872">
    <property type="protein sequence ID" value="CAE8680583.1"/>
    <property type="molecule type" value="Genomic_DNA"/>
</dbReference>
<keyword evidence="1" id="KW-1133">Transmembrane helix</keyword>
<feature type="transmembrane region" description="Helical" evidence="1">
    <location>
        <begin position="324"/>
        <end position="346"/>
    </location>
</feature>
<feature type="transmembrane region" description="Helical" evidence="1">
    <location>
        <begin position="175"/>
        <end position="193"/>
    </location>
</feature>
<feature type="transmembrane region" description="Helical" evidence="1">
    <location>
        <begin position="143"/>
        <end position="163"/>
    </location>
</feature>
<keyword evidence="1" id="KW-0472">Membrane</keyword>
<feature type="transmembrane region" description="Helical" evidence="1">
    <location>
        <begin position="72"/>
        <end position="93"/>
    </location>
</feature>
<protein>
    <recommendedName>
        <fullName evidence="4">Battenin</fullName>
    </recommendedName>
</protein>
<proteinExistence type="predicted"/>
<name>A0A813JQH1_POLGL</name>
<feature type="transmembrane region" description="Helical" evidence="1">
    <location>
        <begin position="237"/>
        <end position="261"/>
    </location>
</feature>
<evidence type="ECO:0000256" key="1">
    <source>
        <dbReference type="SAM" id="Phobius"/>
    </source>
</evidence>
<dbReference type="AlphaFoldDB" id="A0A813JQH1"/>
<dbReference type="InterPro" id="IPR036259">
    <property type="entry name" value="MFS_trans_sf"/>
</dbReference>
<accession>A0A813JQH1</accession>
<dbReference type="SUPFAM" id="SSF103473">
    <property type="entry name" value="MFS general substrate transporter"/>
    <property type="match status" value="1"/>
</dbReference>
<keyword evidence="1" id="KW-0812">Transmembrane</keyword>
<feature type="transmembrane region" description="Helical" evidence="1">
    <location>
        <begin position="287"/>
        <end position="312"/>
    </location>
</feature>